<gene>
    <name evidence="2" type="ORF">B0A52_05798</name>
</gene>
<dbReference type="InterPro" id="IPR006771">
    <property type="entry name" value="CetA-like"/>
</dbReference>
<proteinExistence type="predicted"/>
<keyword evidence="1" id="KW-0732">Signal</keyword>
<evidence type="ECO:0000313" key="3">
    <source>
        <dbReference type="Proteomes" id="UP000288859"/>
    </source>
</evidence>
<dbReference type="Pfam" id="PF04681">
    <property type="entry name" value="Bys1"/>
    <property type="match status" value="1"/>
</dbReference>
<accession>A0A438N2P1</accession>
<dbReference type="OrthoDB" id="5144514at2759"/>
<protein>
    <recommendedName>
        <fullName evidence="4">Ig-like domain-containing protein</fullName>
    </recommendedName>
</protein>
<organism evidence="2 3">
    <name type="scientific">Exophiala mesophila</name>
    <name type="common">Black yeast-like fungus</name>
    <dbReference type="NCBI Taxonomy" id="212818"/>
    <lineage>
        <taxon>Eukaryota</taxon>
        <taxon>Fungi</taxon>
        <taxon>Dikarya</taxon>
        <taxon>Ascomycota</taxon>
        <taxon>Pezizomycotina</taxon>
        <taxon>Eurotiomycetes</taxon>
        <taxon>Chaetothyriomycetidae</taxon>
        <taxon>Chaetothyriales</taxon>
        <taxon>Herpotrichiellaceae</taxon>
        <taxon>Exophiala</taxon>
    </lineage>
</organism>
<evidence type="ECO:0000256" key="1">
    <source>
        <dbReference type="SAM" id="SignalP"/>
    </source>
</evidence>
<dbReference type="Proteomes" id="UP000288859">
    <property type="component" value="Unassembled WGS sequence"/>
</dbReference>
<dbReference type="AlphaFoldDB" id="A0A438N2P1"/>
<evidence type="ECO:0008006" key="4">
    <source>
        <dbReference type="Google" id="ProtNLM"/>
    </source>
</evidence>
<name>A0A438N2P1_EXOME</name>
<dbReference type="EMBL" id="NAJM01000026">
    <property type="protein sequence ID" value="RVX69963.1"/>
    <property type="molecule type" value="Genomic_DNA"/>
</dbReference>
<feature type="signal peptide" evidence="1">
    <location>
        <begin position="1"/>
        <end position="28"/>
    </location>
</feature>
<feature type="chain" id="PRO_5018969611" description="Ig-like domain-containing protein" evidence="1">
    <location>
        <begin position="29"/>
        <end position="199"/>
    </location>
</feature>
<comment type="caution">
    <text evidence="2">The sequence shown here is derived from an EMBL/GenBank/DDBJ whole genome shotgun (WGS) entry which is preliminary data.</text>
</comment>
<dbReference type="PANTHER" id="PTHR36195:SF6">
    <property type="entry name" value="SECRETED THAUMATIN-LIKE PROTEIN CALA"/>
    <property type="match status" value="1"/>
</dbReference>
<reference evidence="2 3" key="1">
    <citation type="submission" date="2017-03" db="EMBL/GenBank/DDBJ databases">
        <title>Genomes of endolithic fungi from Antarctica.</title>
        <authorList>
            <person name="Coleine C."/>
            <person name="Masonjones S."/>
            <person name="Stajich J.E."/>
        </authorList>
    </citation>
    <scope>NUCLEOTIDE SEQUENCE [LARGE SCALE GENOMIC DNA]</scope>
    <source>
        <strain evidence="2 3">CCFEE 6314</strain>
    </source>
</reference>
<dbReference type="PANTHER" id="PTHR36195">
    <property type="entry name" value="DOMAIN PROTEIN, PUTATIVE (AFU_ORTHOLOGUE AFUA_5G01990)-RELATED-RELATED"/>
    <property type="match status" value="1"/>
</dbReference>
<evidence type="ECO:0000313" key="2">
    <source>
        <dbReference type="EMBL" id="RVX69963.1"/>
    </source>
</evidence>
<sequence length="199" mass="21776">MGFINKTMAVSAAVVAFLSSLGPALVHAGDSDLAQAELIHNCPYPVYCATVVGYHPDDLTPQEDRPGVAWHLTSPQQAITDSFHSHDVDTGVALMCTRDPTSVKPMVTQMEYTWRPDLGQTFFDLSNVEGNPFGKEGFAMTLWDPSTVMVGDCSGAYCAPGQEDCAEIYNKWNDDFQGMRACSDQVKIRLQLCTGAWDE</sequence>